<feature type="region of interest" description="Disordered" evidence="1">
    <location>
        <begin position="39"/>
        <end position="68"/>
    </location>
</feature>
<sequence>MTLPEADSYFDGPESPFRVVLVNRVVIGNPLIRGHSAEEITEPPYGYDSGSPAQTSTTMKPSSTATTPSAPAYLIVYGEDVDSSHADSSFSNASHDFFVIIEEYLGYHYDAYSGYHYAAYHDEAYSSYGNRYRYH</sequence>
<accession>A0A8H6XUC3</accession>
<feature type="compositionally biased region" description="Low complexity" evidence="1">
    <location>
        <begin position="55"/>
        <end position="68"/>
    </location>
</feature>
<reference evidence="2" key="1">
    <citation type="submission" date="2020-05" db="EMBL/GenBank/DDBJ databases">
        <title>Mycena genomes resolve the evolution of fungal bioluminescence.</title>
        <authorList>
            <person name="Tsai I.J."/>
        </authorList>
    </citation>
    <scope>NUCLEOTIDE SEQUENCE</scope>
    <source>
        <strain evidence="2">160909Yilan</strain>
    </source>
</reference>
<comment type="caution">
    <text evidence="2">The sequence shown here is derived from an EMBL/GenBank/DDBJ whole genome shotgun (WGS) entry which is preliminary data.</text>
</comment>
<evidence type="ECO:0000256" key="1">
    <source>
        <dbReference type="SAM" id="MobiDB-lite"/>
    </source>
</evidence>
<dbReference type="EMBL" id="JACAZH010000018">
    <property type="protein sequence ID" value="KAF7346726.1"/>
    <property type="molecule type" value="Genomic_DNA"/>
</dbReference>
<gene>
    <name evidence="2" type="ORF">MSAN_01810900</name>
</gene>
<evidence type="ECO:0000313" key="3">
    <source>
        <dbReference type="Proteomes" id="UP000623467"/>
    </source>
</evidence>
<organism evidence="2 3">
    <name type="scientific">Mycena sanguinolenta</name>
    <dbReference type="NCBI Taxonomy" id="230812"/>
    <lineage>
        <taxon>Eukaryota</taxon>
        <taxon>Fungi</taxon>
        <taxon>Dikarya</taxon>
        <taxon>Basidiomycota</taxon>
        <taxon>Agaricomycotina</taxon>
        <taxon>Agaricomycetes</taxon>
        <taxon>Agaricomycetidae</taxon>
        <taxon>Agaricales</taxon>
        <taxon>Marasmiineae</taxon>
        <taxon>Mycenaceae</taxon>
        <taxon>Mycena</taxon>
    </lineage>
</organism>
<proteinExistence type="predicted"/>
<name>A0A8H6XUC3_9AGAR</name>
<dbReference type="OrthoDB" id="9514740at2759"/>
<dbReference type="Proteomes" id="UP000623467">
    <property type="component" value="Unassembled WGS sequence"/>
</dbReference>
<keyword evidence="3" id="KW-1185">Reference proteome</keyword>
<dbReference type="AlphaFoldDB" id="A0A8H6XUC3"/>
<evidence type="ECO:0000313" key="2">
    <source>
        <dbReference type="EMBL" id="KAF7346726.1"/>
    </source>
</evidence>
<protein>
    <submittedName>
        <fullName evidence="2">PARP catalytic domain-containing protein</fullName>
    </submittedName>
</protein>